<proteinExistence type="predicted"/>
<sequence length="166" mass="19202">MAAASVPFGPTTSSNSHDEHSRTSRTTNTMDLDHHPKRTHHQSHSKPRRSFEAGAHEVPSGPNPISNRTLRLKCSMKCRRNLVGRNERVMVAFKVFDEMPKRDSVVWNDQMMAAFKVFDEMPKRNLVVWNDQMMAAFKVFDEMPLRNLVIWNDQLMAAFKVFDEMP</sequence>
<reference evidence="1 2" key="2">
    <citation type="journal article" date="2022" name="Mol. Ecol. Resour.">
        <title>The genomes of chicory, endive, great burdock and yacon provide insights into Asteraceae paleo-polyploidization history and plant inulin production.</title>
        <authorList>
            <person name="Fan W."/>
            <person name="Wang S."/>
            <person name="Wang H."/>
            <person name="Wang A."/>
            <person name="Jiang F."/>
            <person name="Liu H."/>
            <person name="Zhao H."/>
            <person name="Xu D."/>
            <person name="Zhang Y."/>
        </authorList>
    </citation>
    <scope>NUCLEOTIDE SEQUENCE [LARGE SCALE GENOMIC DNA]</scope>
    <source>
        <strain evidence="2">cv. Niubang</strain>
    </source>
</reference>
<protein>
    <submittedName>
        <fullName evidence="1">Uncharacterized protein</fullName>
    </submittedName>
</protein>
<dbReference type="Proteomes" id="UP001055879">
    <property type="component" value="Linkage Group LG17"/>
</dbReference>
<name>A0ACB8XJT8_ARCLA</name>
<accession>A0ACB8XJT8</accession>
<reference evidence="2" key="1">
    <citation type="journal article" date="2022" name="Mol. Ecol. Resour.">
        <title>The genomes of chicory, endive, great burdock and yacon provide insights into Asteraceae palaeo-polyploidization history and plant inulin production.</title>
        <authorList>
            <person name="Fan W."/>
            <person name="Wang S."/>
            <person name="Wang H."/>
            <person name="Wang A."/>
            <person name="Jiang F."/>
            <person name="Liu H."/>
            <person name="Zhao H."/>
            <person name="Xu D."/>
            <person name="Zhang Y."/>
        </authorList>
    </citation>
    <scope>NUCLEOTIDE SEQUENCE [LARGE SCALE GENOMIC DNA]</scope>
    <source>
        <strain evidence="2">cv. Niubang</strain>
    </source>
</reference>
<organism evidence="1 2">
    <name type="scientific">Arctium lappa</name>
    <name type="common">Greater burdock</name>
    <name type="synonym">Lappa major</name>
    <dbReference type="NCBI Taxonomy" id="4217"/>
    <lineage>
        <taxon>Eukaryota</taxon>
        <taxon>Viridiplantae</taxon>
        <taxon>Streptophyta</taxon>
        <taxon>Embryophyta</taxon>
        <taxon>Tracheophyta</taxon>
        <taxon>Spermatophyta</taxon>
        <taxon>Magnoliopsida</taxon>
        <taxon>eudicotyledons</taxon>
        <taxon>Gunneridae</taxon>
        <taxon>Pentapetalae</taxon>
        <taxon>asterids</taxon>
        <taxon>campanulids</taxon>
        <taxon>Asterales</taxon>
        <taxon>Asteraceae</taxon>
        <taxon>Carduoideae</taxon>
        <taxon>Cardueae</taxon>
        <taxon>Arctiinae</taxon>
        <taxon>Arctium</taxon>
    </lineage>
</organism>
<dbReference type="EMBL" id="CM042063">
    <property type="protein sequence ID" value="KAI3667946.1"/>
    <property type="molecule type" value="Genomic_DNA"/>
</dbReference>
<keyword evidence="2" id="KW-1185">Reference proteome</keyword>
<gene>
    <name evidence="1" type="ORF">L6452_43017</name>
</gene>
<comment type="caution">
    <text evidence="1">The sequence shown here is derived from an EMBL/GenBank/DDBJ whole genome shotgun (WGS) entry which is preliminary data.</text>
</comment>
<evidence type="ECO:0000313" key="1">
    <source>
        <dbReference type="EMBL" id="KAI3667946.1"/>
    </source>
</evidence>
<evidence type="ECO:0000313" key="2">
    <source>
        <dbReference type="Proteomes" id="UP001055879"/>
    </source>
</evidence>